<reference evidence="3" key="1">
    <citation type="journal article" date="2019" name="Int. J. Syst. Evol. Microbiol.">
        <title>The Global Catalogue of Microorganisms (GCM) 10K type strain sequencing project: providing services to taxonomists for standard genome sequencing and annotation.</title>
        <authorList>
            <consortium name="The Broad Institute Genomics Platform"/>
            <consortium name="The Broad Institute Genome Sequencing Center for Infectious Disease"/>
            <person name="Wu L."/>
            <person name="Ma J."/>
        </authorList>
    </citation>
    <scope>NUCLEOTIDE SEQUENCE [LARGE SCALE GENOMIC DNA]</scope>
    <source>
        <strain evidence="3">CGMCC 1.12125</strain>
    </source>
</reference>
<accession>A0ABV8XX14</accession>
<dbReference type="RefSeq" id="WP_344228412.1">
    <property type="nucleotide sequence ID" value="NZ_BAAALH010000002.1"/>
</dbReference>
<evidence type="ECO:0000313" key="3">
    <source>
        <dbReference type="Proteomes" id="UP001595965"/>
    </source>
</evidence>
<name>A0ABV8XX14_9MICC</name>
<keyword evidence="3" id="KW-1185">Reference proteome</keyword>
<comment type="caution">
    <text evidence="2">The sequence shown here is derived from an EMBL/GenBank/DDBJ whole genome shotgun (WGS) entry which is preliminary data.</text>
</comment>
<feature type="domain" description="(S)-ureidoglycine aminohydrolase cupin" evidence="1">
    <location>
        <begin position="41"/>
        <end position="109"/>
    </location>
</feature>
<dbReference type="InterPro" id="IPR014710">
    <property type="entry name" value="RmlC-like_jellyroll"/>
</dbReference>
<protein>
    <submittedName>
        <fullName evidence="2">Cupin domain-containing protein</fullName>
    </submittedName>
</protein>
<dbReference type="SUPFAM" id="SSF51182">
    <property type="entry name" value="RmlC-like cupins"/>
    <property type="match status" value="1"/>
</dbReference>
<organism evidence="2 3">
    <name type="scientific">Citricoccus alkalitolerans</name>
    <dbReference type="NCBI Taxonomy" id="246603"/>
    <lineage>
        <taxon>Bacteria</taxon>
        <taxon>Bacillati</taxon>
        <taxon>Actinomycetota</taxon>
        <taxon>Actinomycetes</taxon>
        <taxon>Micrococcales</taxon>
        <taxon>Micrococcaceae</taxon>
        <taxon>Citricoccus</taxon>
    </lineage>
</organism>
<dbReference type="Proteomes" id="UP001595965">
    <property type="component" value="Unassembled WGS sequence"/>
</dbReference>
<evidence type="ECO:0000259" key="1">
    <source>
        <dbReference type="Pfam" id="PF05899"/>
    </source>
</evidence>
<dbReference type="EMBL" id="JBHSEN010000001">
    <property type="protein sequence ID" value="MFC4429431.1"/>
    <property type="molecule type" value="Genomic_DNA"/>
</dbReference>
<evidence type="ECO:0000313" key="2">
    <source>
        <dbReference type="EMBL" id="MFC4429431.1"/>
    </source>
</evidence>
<sequence>MENTTMSHVFYAHHDATAFEPFDLGNVQWLRRPGDNGNEALSAGIWQVSPEEASDPFDLPIEQDETIYIVSGHIRIEVTDGPTHDLTAGSMASLSRGAMTRWTILEPTVEFFVYT</sequence>
<gene>
    <name evidence="2" type="ORF">ACFO0K_07035</name>
</gene>
<dbReference type="Pfam" id="PF05899">
    <property type="entry name" value="Cupin_3"/>
    <property type="match status" value="1"/>
</dbReference>
<dbReference type="InterPro" id="IPR008579">
    <property type="entry name" value="UGlyAH_Cupin_dom"/>
</dbReference>
<dbReference type="Gene3D" id="2.60.120.10">
    <property type="entry name" value="Jelly Rolls"/>
    <property type="match status" value="1"/>
</dbReference>
<proteinExistence type="predicted"/>
<dbReference type="InterPro" id="IPR011051">
    <property type="entry name" value="RmlC_Cupin_sf"/>
</dbReference>